<dbReference type="Proteomes" id="UP000004509">
    <property type="component" value="Unassembled WGS sequence"/>
</dbReference>
<evidence type="ECO:0000256" key="6">
    <source>
        <dbReference type="ARBA" id="ARBA00022840"/>
    </source>
</evidence>
<evidence type="ECO:0000256" key="4">
    <source>
        <dbReference type="ARBA" id="ARBA00022692"/>
    </source>
</evidence>
<feature type="domain" description="ABC transporter" evidence="10">
    <location>
        <begin position="270"/>
        <end position="504"/>
    </location>
</feature>
<dbReference type="InterPro" id="IPR039421">
    <property type="entry name" value="Type_1_exporter"/>
</dbReference>
<accession>C8PSI8</accession>
<evidence type="ECO:0000256" key="7">
    <source>
        <dbReference type="ARBA" id="ARBA00022989"/>
    </source>
</evidence>
<evidence type="ECO:0000259" key="10">
    <source>
        <dbReference type="PROSITE" id="PS50893"/>
    </source>
</evidence>
<dbReference type="InterPro" id="IPR003593">
    <property type="entry name" value="AAA+_ATPase"/>
</dbReference>
<keyword evidence="4 9" id="KW-0812">Transmembrane</keyword>
<feature type="transmembrane region" description="Helical" evidence="9">
    <location>
        <begin position="83"/>
        <end position="106"/>
    </location>
</feature>
<evidence type="ECO:0000256" key="3">
    <source>
        <dbReference type="ARBA" id="ARBA00022475"/>
    </source>
</evidence>
<dbReference type="GO" id="GO:0005886">
    <property type="term" value="C:plasma membrane"/>
    <property type="evidence" value="ECO:0007669"/>
    <property type="project" value="UniProtKB-SubCell"/>
</dbReference>
<dbReference type="InterPro" id="IPR036640">
    <property type="entry name" value="ABC1_TM_sf"/>
</dbReference>
<dbReference type="InterPro" id="IPR003439">
    <property type="entry name" value="ABC_transporter-like_ATP-bd"/>
</dbReference>
<evidence type="ECO:0000313" key="12">
    <source>
        <dbReference type="EMBL" id="EEV19610.1"/>
    </source>
</evidence>
<dbReference type="GO" id="GO:0140359">
    <property type="term" value="F:ABC-type transporter activity"/>
    <property type="evidence" value="ECO:0007669"/>
    <property type="project" value="InterPro"/>
</dbReference>
<evidence type="ECO:0000256" key="9">
    <source>
        <dbReference type="SAM" id="Phobius"/>
    </source>
</evidence>
<feature type="domain" description="ABC transmembrane type-1" evidence="11">
    <location>
        <begin position="1"/>
        <end position="239"/>
    </location>
</feature>
<gene>
    <name evidence="12" type="ORF">TREVI0001_2536</name>
</gene>
<comment type="caution">
    <text evidence="12">The sequence shown here is derived from an EMBL/GenBank/DDBJ whole genome shotgun (WGS) entry which is preliminary data.</text>
</comment>
<dbReference type="InterPro" id="IPR027417">
    <property type="entry name" value="P-loop_NTPase"/>
</dbReference>
<name>C8PSI8_9SPIR</name>
<sequence length="510" mass="56479">MLCFILKEICASVSTSISHRATFSALKDIRKDIADKMFKMPLGDILNISSGKLKNILVEQVDSMETTLAHLVPEMTANIVGPLILLVYMFLLDWRLGALSLVPLVIGMMFMKTTMKSYGTNYAESVKINQGMNSAVVEYINGIEVIKTFNQNEKSYKKYSDAVYNNADFYYRWMKQCMVGVSAYRTICPMMLLTILPFGMFFYLHNSITSVHLITIIILSFGTIENIIAATNALDDLARINTITGEINGILESKELAHTEKRAAISDYTIEFKNVDFSYTDDKKILSGLNLLLKEKHITAIVGPSGSGKSTIIRLIAGFWDTTAGQLSIGGTDIKDIPLEQLSEIISYVSQDNYLFDMSIRENIRIGRPDASDEEVESIAKKSGCDEFIRKLAHGYDTVSGQGGSRLSGGEKQRISIARAMLKNAPIVILDEATAYMDTENESLMQKAIGSLVQGKTLIVVAHRLRTVVNADTIVVIENGSVESTGTHTELLEKSALYRGMWEAAIKGEE</sequence>
<dbReference type="PROSITE" id="PS00211">
    <property type="entry name" value="ABC_TRANSPORTER_1"/>
    <property type="match status" value="1"/>
</dbReference>
<evidence type="ECO:0000259" key="11">
    <source>
        <dbReference type="PROSITE" id="PS50929"/>
    </source>
</evidence>
<dbReference type="GO" id="GO:0016887">
    <property type="term" value="F:ATP hydrolysis activity"/>
    <property type="evidence" value="ECO:0007669"/>
    <property type="project" value="InterPro"/>
</dbReference>
<evidence type="ECO:0000313" key="13">
    <source>
        <dbReference type="Proteomes" id="UP000004509"/>
    </source>
</evidence>
<protein>
    <submittedName>
        <fullName evidence="12">ABC transporter, ATP-binding protein</fullName>
    </submittedName>
</protein>
<dbReference type="FunFam" id="3.40.50.300:FF:000221">
    <property type="entry name" value="Multidrug ABC transporter ATP-binding protein"/>
    <property type="match status" value="1"/>
</dbReference>
<dbReference type="InterPro" id="IPR011527">
    <property type="entry name" value="ABC1_TM_dom"/>
</dbReference>
<dbReference type="InterPro" id="IPR017871">
    <property type="entry name" value="ABC_transporter-like_CS"/>
</dbReference>
<keyword evidence="5" id="KW-0547">Nucleotide-binding</keyword>
<evidence type="ECO:0000256" key="1">
    <source>
        <dbReference type="ARBA" id="ARBA00004651"/>
    </source>
</evidence>
<keyword evidence="6 12" id="KW-0067">ATP-binding</keyword>
<dbReference type="SUPFAM" id="SSF52540">
    <property type="entry name" value="P-loop containing nucleoside triphosphate hydrolases"/>
    <property type="match status" value="1"/>
</dbReference>
<dbReference type="PANTHER" id="PTHR24221">
    <property type="entry name" value="ATP-BINDING CASSETTE SUB-FAMILY B"/>
    <property type="match status" value="1"/>
</dbReference>
<dbReference type="SMART" id="SM00382">
    <property type="entry name" value="AAA"/>
    <property type="match status" value="1"/>
</dbReference>
<keyword evidence="7 9" id="KW-1133">Transmembrane helix</keyword>
<evidence type="ECO:0000256" key="5">
    <source>
        <dbReference type="ARBA" id="ARBA00022741"/>
    </source>
</evidence>
<proteinExistence type="predicted"/>
<keyword evidence="2" id="KW-0813">Transport</keyword>
<feature type="transmembrane region" description="Helical" evidence="9">
    <location>
        <begin position="182"/>
        <end position="204"/>
    </location>
</feature>
<dbReference type="PROSITE" id="PS50929">
    <property type="entry name" value="ABC_TM1F"/>
    <property type="match status" value="1"/>
</dbReference>
<dbReference type="Pfam" id="PF00005">
    <property type="entry name" value="ABC_tran"/>
    <property type="match status" value="1"/>
</dbReference>
<organism evidence="12 13">
    <name type="scientific">Treponema vincentii ATCC 35580</name>
    <dbReference type="NCBI Taxonomy" id="596324"/>
    <lineage>
        <taxon>Bacteria</taxon>
        <taxon>Pseudomonadati</taxon>
        <taxon>Spirochaetota</taxon>
        <taxon>Spirochaetia</taxon>
        <taxon>Spirochaetales</taxon>
        <taxon>Treponemataceae</taxon>
        <taxon>Treponema</taxon>
    </lineage>
</organism>
<feature type="transmembrane region" description="Helical" evidence="9">
    <location>
        <begin position="210"/>
        <end position="229"/>
    </location>
</feature>
<dbReference type="PANTHER" id="PTHR24221:SF397">
    <property type="entry name" value="ABC TRANSPORTER, ATP-BINDING TRANSMEMBRANE PROTEIN"/>
    <property type="match status" value="1"/>
</dbReference>
<dbReference type="STRING" id="596324.TREVI0001_2536"/>
<dbReference type="eggNOG" id="COG1132">
    <property type="taxonomic scope" value="Bacteria"/>
</dbReference>
<reference evidence="12 13" key="1">
    <citation type="submission" date="2009-07" db="EMBL/GenBank/DDBJ databases">
        <authorList>
            <person name="Madupu R."/>
            <person name="Sebastian Y."/>
            <person name="Durkin A.S."/>
            <person name="Torralba M."/>
            <person name="Methe B."/>
            <person name="Sutton G.G."/>
            <person name="Strausberg R.L."/>
            <person name="Nelson K.E."/>
        </authorList>
    </citation>
    <scope>NUCLEOTIDE SEQUENCE [LARGE SCALE GENOMIC DNA]</scope>
    <source>
        <strain evidence="12 13">ATCC 35580</strain>
    </source>
</reference>
<evidence type="ECO:0000256" key="2">
    <source>
        <dbReference type="ARBA" id="ARBA00022448"/>
    </source>
</evidence>
<dbReference type="Gene3D" id="3.40.50.300">
    <property type="entry name" value="P-loop containing nucleotide triphosphate hydrolases"/>
    <property type="match status" value="1"/>
</dbReference>
<keyword evidence="8 9" id="KW-0472">Membrane</keyword>
<comment type="subcellular location">
    <subcellularLocation>
        <location evidence="1">Cell membrane</location>
        <topology evidence="1">Multi-pass membrane protein</topology>
    </subcellularLocation>
</comment>
<dbReference type="SUPFAM" id="SSF90123">
    <property type="entry name" value="ABC transporter transmembrane region"/>
    <property type="match status" value="1"/>
</dbReference>
<dbReference type="GO" id="GO:0005524">
    <property type="term" value="F:ATP binding"/>
    <property type="evidence" value="ECO:0007669"/>
    <property type="project" value="UniProtKB-KW"/>
</dbReference>
<dbReference type="AlphaFoldDB" id="C8PSI8"/>
<dbReference type="PROSITE" id="PS50893">
    <property type="entry name" value="ABC_TRANSPORTER_2"/>
    <property type="match status" value="1"/>
</dbReference>
<dbReference type="Gene3D" id="1.20.1560.10">
    <property type="entry name" value="ABC transporter type 1, transmembrane domain"/>
    <property type="match status" value="1"/>
</dbReference>
<evidence type="ECO:0000256" key="8">
    <source>
        <dbReference type="ARBA" id="ARBA00023136"/>
    </source>
</evidence>
<dbReference type="Pfam" id="PF00664">
    <property type="entry name" value="ABC_membrane"/>
    <property type="match status" value="1"/>
</dbReference>
<dbReference type="EMBL" id="ACYH01000050">
    <property type="protein sequence ID" value="EEV19610.1"/>
    <property type="molecule type" value="Genomic_DNA"/>
</dbReference>
<dbReference type="GO" id="GO:0034040">
    <property type="term" value="F:ATPase-coupled lipid transmembrane transporter activity"/>
    <property type="evidence" value="ECO:0007669"/>
    <property type="project" value="TreeGrafter"/>
</dbReference>
<keyword evidence="3" id="KW-1003">Cell membrane</keyword>